<sequence>MDSKEMSLPLGKEETLKLDGFYYNHLKLGYNGFIGGLNSSKDFRIIPILLMNYDMSLRGGTVRYTAKERGKFREDLITKSEELFKIKWNHPKCILMTWDEMLPENSHQCNSRHSGRNQFQAALLWEADNTILYTNYEDIQLPKDCSSNKYAMLQESSKEQFSRRP</sequence>
<dbReference type="Proteomes" id="UP000001307">
    <property type="component" value="Unassembled WGS sequence"/>
</dbReference>
<gene>
    <name evidence="1" type="ORF">GSOID_T00003346001</name>
</gene>
<protein>
    <submittedName>
        <fullName evidence="1">Uncharacterized protein</fullName>
    </submittedName>
</protein>
<name>E4X6N2_OIKDI</name>
<evidence type="ECO:0000313" key="2">
    <source>
        <dbReference type="Proteomes" id="UP000001307"/>
    </source>
</evidence>
<dbReference type="AlphaFoldDB" id="E4X6N2"/>
<dbReference type="InParanoid" id="E4X6N2"/>
<organism evidence="1">
    <name type="scientific">Oikopleura dioica</name>
    <name type="common">Tunicate</name>
    <dbReference type="NCBI Taxonomy" id="34765"/>
    <lineage>
        <taxon>Eukaryota</taxon>
        <taxon>Metazoa</taxon>
        <taxon>Chordata</taxon>
        <taxon>Tunicata</taxon>
        <taxon>Appendicularia</taxon>
        <taxon>Copelata</taxon>
        <taxon>Oikopleuridae</taxon>
        <taxon>Oikopleura</taxon>
    </lineage>
</organism>
<proteinExistence type="predicted"/>
<evidence type="ECO:0000313" key="1">
    <source>
        <dbReference type="EMBL" id="CBY07982.1"/>
    </source>
</evidence>
<keyword evidence="2" id="KW-1185">Reference proteome</keyword>
<reference evidence="1" key="1">
    <citation type="journal article" date="2010" name="Science">
        <title>Plasticity of animal genome architecture unmasked by rapid evolution of a pelagic tunicate.</title>
        <authorList>
            <person name="Denoeud F."/>
            <person name="Henriet S."/>
            <person name="Mungpakdee S."/>
            <person name="Aury J.M."/>
            <person name="Da Silva C."/>
            <person name="Brinkmann H."/>
            <person name="Mikhaleva J."/>
            <person name="Olsen L.C."/>
            <person name="Jubin C."/>
            <person name="Canestro C."/>
            <person name="Bouquet J.M."/>
            <person name="Danks G."/>
            <person name="Poulain J."/>
            <person name="Campsteijn C."/>
            <person name="Adamski M."/>
            <person name="Cross I."/>
            <person name="Yadetie F."/>
            <person name="Muffato M."/>
            <person name="Louis A."/>
            <person name="Butcher S."/>
            <person name="Tsagkogeorga G."/>
            <person name="Konrad A."/>
            <person name="Singh S."/>
            <person name="Jensen M.F."/>
            <person name="Cong E.H."/>
            <person name="Eikeseth-Otteraa H."/>
            <person name="Noel B."/>
            <person name="Anthouard V."/>
            <person name="Porcel B.M."/>
            <person name="Kachouri-Lafond R."/>
            <person name="Nishino A."/>
            <person name="Ugolini M."/>
            <person name="Chourrout P."/>
            <person name="Nishida H."/>
            <person name="Aasland R."/>
            <person name="Huzurbazar S."/>
            <person name="Westhof E."/>
            <person name="Delsuc F."/>
            <person name="Lehrach H."/>
            <person name="Reinhardt R."/>
            <person name="Weissenbach J."/>
            <person name="Roy S.W."/>
            <person name="Artiguenave F."/>
            <person name="Postlethwait J.H."/>
            <person name="Manak J.R."/>
            <person name="Thompson E.M."/>
            <person name="Jaillon O."/>
            <person name="Du Pasquier L."/>
            <person name="Boudinot P."/>
            <person name="Liberles D.A."/>
            <person name="Volff J.N."/>
            <person name="Philippe H."/>
            <person name="Lenhard B."/>
            <person name="Roest Crollius H."/>
            <person name="Wincker P."/>
            <person name="Chourrout D."/>
        </authorList>
    </citation>
    <scope>NUCLEOTIDE SEQUENCE [LARGE SCALE GENOMIC DNA]</scope>
</reference>
<dbReference type="OrthoDB" id="10395256at2759"/>
<dbReference type="EMBL" id="FN653027">
    <property type="protein sequence ID" value="CBY07982.1"/>
    <property type="molecule type" value="Genomic_DNA"/>
</dbReference>
<accession>E4X6N2</accession>